<dbReference type="InterPro" id="IPR044957">
    <property type="entry name" value="Ribosomal_bL32_bact"/>
</dbReference>
<dbReference type="InterPro" id="IPR002677">
    <property type="entry name" value="Ribosomal_bL32"/>
</dbReference>
<dbReference type="InterPro" id="IPR011332">
    <property type="entry name" value="Ribosomal_zn-bd"/>
</dbReference>
<dbReference type="PANTHER" id="PTHR35534:SF1">
    <property type="entry name" value="LARGE RIBOSOMAL SUBUNIT PROTEIN BL32"/>
    <property type="match status" value="1"/>
</dbReference>
<evidence type="ECO:0000256" key="4">
    <source>
        <dbReference type="ARBA" id="ARBA00035178"/>
    </source>
</evidence>
<reference evidence="7 8" key="1">
    <citation type="submission" date="2020-08" db="EMBL/GenBank/DDBJ databases">
        <title>Acidobacteriota in marine sediments use diverse sulfur dissimilation pathways.</title>
        <authorList>
            <person name="Wasmund K."/>
        </authorList>
    </citation>
    <scope>NUCLEOTIDE SEQUENCE [LARGE SCALE GENOMIC DNA]</scope>
    <source>
        <strain evidence="7">MAG AM4</strain>
    </source>
</reference>
<dbReference type="GO" id="GO:0003735">
    <property type="term" value="F:structural constituent of ribosome"/>
    <property type="evidence" value="ECO:0007669"/>
    <property type="project" value="InterPro"/>
</dbReference>
<proteinExistence type="inferred from homology"/>
<name>A0A8J7CK01_9BACT</name>
<protein>
    <recommendedName>
        <fullName evidence="4 5">Large ribosomal subunit protein bL32</fullName>
    </recommendedName>
</protein>
<dbReference type="Pfam" id="PF01783">
    <property type="entry name" value="Ribosomal_L32p"/>
    <property type="match status" value="1"/>
</dbReference>
<dbReference type="EMBL" id="JACXWD010000002">
    <property type="protein sequence ID" value="MBD3866673.1"/>
    <property type="molecule type" value="Genomic_DNA"/>
</dbReference>
<dbReference type="Gene3D" id="1.20.5.640">
    <property type="entry name" value="Single helix bin"/>
    <property type="match status" value="1"/>
</dbReference>
<evidence type="ECO:0000256" key="3">
    <source>
        <dbReference type="ARBA" id="ARBA00023274"/>
    </source>
</evidence>
<evidence type="ECO:0000256" key="5">
    <source>
        <dbReference type="HAMAP-Rule" id="MF_00340"/>
    </source>
</evidence>
<evidence type="ECO:0000256" key="6">
    <source>
        <dbReference type="SAM" id="MobiDB-lite"/>
    </source>
</evidence>
<evidence type="ECO:0000256" key="1">
    <source>
        <dbReference type="ARBA" id="ARBA00008560"/>
    </source>
</evidence>
<accession>A0A8J7CK01</accession>
<evidence type="ECO:0000256" key="2">
    <source>
        <dbReference type="ARBA" id="ARBA00022980"/>
    </source>
</evidence>
<gene>
    <name evidence="5 7" type="primary">rpmF</name>
    <name evidence="7" type="ORF">IFK94_00970</name>
</gene>
<organism evidence="7 8">
    <name type="scientific">Candidatus Polarisedimenticola svalbardensis</name>
    <dbReference type="NCBI Taxonomy" id="2886004"/>
    <lineage>
        <taxon>Bacteria</taxon>
        <taxon>Pseudomonadati</taxon>
        <taxon>Acidobacteriota</taxon>
        <taxon>Candidatus Polarisedimenticolia</taxon>
        <taxon>Candidatus Polarisedimenticolales</taxon>
        <taxon>Candidatus Polarisedimenticolaceae</taxon>
        <taxon>Candidatus Polarisedimenticola</taxon>
    </lineage>
</organism>
<dbReference type="Proteomes" id="UP000648239">
    <property type="component" value="Unassembled WGS sequence"/>
</dbReference>
<dbReference type="GO" id="GO:0015934">
    <property type="term" value="C:large ribosomal subunit"/>
    <property type="evidence" value="ECO:0007669"/>
    <property type="project" value="InterPro"/>
</dbReference>
<comment type="similarity">
    <text evidence="1 5">Belongs to the bacterial ribosomal protein bL32 family.</text>
</comment>
<dbReference type="AlphaFoldDB" id="A0A8J7CK01"/>
<dbReference type="GO" id="GO:0006412">
    <property type="term" value="P:translation"/>
    <property type="evidence" value="ECO:0007669"/>
    <property type="project" value="UniProtKB-UniRule"/>
</dbReference>
<keyword evidence="2 5" id="KW-0689">Ribosomal protein</keyword>
<dbReference type="SUPFAM" id="SSF57829">
    <property type="entry name" value="Zn-binding ribosomal proteins"/>
    <property type="match status" value="1"/>
</dbReference>
<dbReference type="NCBIfam" id="TIGR01031">
    <property type="entry name" value="rpmF_bact"/>
    <property type="match status" value="1"/>
</dbReference>
<keyword evidence="3 5" id="KW-0687">Ribonucleoprotein</keyword>
<feature type="compositionally biased region" description="Basic residues" evidence="6">
    <location>
        <begin position="1"/>
        <end position="18"/>
    </location>
</feature>
<comment type="caution">
    <text evidence="7">The sequence shown here is derived from an EMBL/GenBank/DDBJ whole genome shotgun (WGS) entry which is preliminary data.</text>
</comment>
<evidence type="ECO:0000313" key="7">
    <source>
        <dbReference type="EMBL" id="MBD3866673.1"/>
    </source>
</evidence>
<feature type="region of interest" description="Disordered" evidence="6">
    <location>
        <begin position="1"/>
        <end position="20"/>
    </location>
</feature>
<sequence>MPNPKRRHSKARKNKRRAHDALPTIGLSVCTNCQEKKLPHRVCPHCGYYKGKEVVEPRGI</sequence>
<dbReference type="PANTHER" id="PTHR35534">
    <property type="entry name" value="50S RIBOSOMAL PROTEIN L32"/>
    <property type="match status" value="1"/>
</dbReference>
<dbReference type="HAMAP" id="MF_00340">
    <property type="entry name" value="Ribosomal_bL32"/>
    <property type="match status" value="1"/>
</dbReference>
<evidence type="ECO:0000313" key="8">
    <source>
        <dbReference type="Proteomes" id="UP000648239"/>
    </source>
</evidence>